<keyword evidence="2" id="KW-1277">Toxin-antitoxin system</keyword>
<evidence type="ECO:0000256" key="3">
    <source>
        <dbReference type="ARBA" id="ARBA00022722"/>
    </source>
</evidence>
<comment type="caution">
    <text evidence="6">The sequence shown here is derived from an EMBL/GenBank/DDBJ whole genome shotgun (WGS) entry which is preliminary data.</text>
</comment>
<dbReference type="EMBL" id="BAABHB010000002">
    <property type="protein sequence ID" value="GAA4401952.1"/>
    <property type="molecule type" value="Genomic_DNA"/>
</dbReference>
<gene>
    <name evidence="6" type="ORF">GCM10023187_16640</name>
</gene>
<keyword evidence="1" id="KW-0597">Phosphoprotein</keyword>
<protein>
    <submittedName>
        <fullName evidence="6">DUF86 domain-containing protein</fullName>
    </submittedName>
</protein>
<dbReference type="Pfam" id="PF01934">
    <property type="entry name" value="HepT-like"/>
    <property type="match status" value="1"/>
</dbReference>
<evidence type="ECO:0000256" key="4">
    <source>
        <dbReference type="ARBA" id="ARBA00022741"/>
    </source>
</evidence>
<dbReference type="InterPro" id="IPR051813">
    <property type="entry name" value="HepT_RNase_toxin"/>
</dbReference>
<dbReference type="PANTHER" id="PTHR34139:SF1">
    <property type="entry name" value="RNASE MJ1380-RELATED"/>
    <property type="match status" value="1"/>
</dbReference>
<dbReference type="InterPro" id="IPR008201">
    <property type="entry name" value="HepT-like"/>
</dbReference>
<evidence type="ECO:0000256" key="1">
    <source>
        <dbReference type="ARBA" id="ARBA00022553"/>
    </source>
</evidence>
<sequence length="148" mass="17550">MQQSSKNDLVYCLRILESIGKITLYTRVFDNPLDFFFANDQKDFNASLLLLINIGEQSARISAATREKYPQVLWQKIKQFRNVAAHDYTGVDKFITYDVIKVQLPLLRQQIQDIVRQELRTETFDRTEYNISRQSDYYKHIDYNQIDA</sequence>
<dbReference type="PANTHER" id="PTHR34139">
    <property type="entry name" value="UPF0331 PROTEIN MJ0127"/>
    <property type="match status" value="1"/>
</dbReference>
<organism evidence="6 7">
    <name type="scientific">Nibrella viscosa</name>
    <dbReference type="NCBI Taxonomy" id="1084524"/>
    <lineage>
        <taxon>Bacteria</taxon>
        <taxon>Pseudomonadati</taxon>
        <taxon>Bacteroidota</taxon>
        <taxon>Cytophagia</taxon>
        <taxon>Cytophagales</taxon>
        <taxon>Spirosomataceae</taxon>
        <taxon>Nibrella</taxon>
    </lineage>
</organism>
<evidence type="ECO:0000256" key="2">
    <source>
        <dbReference type="ARBA" id="ARBA00022649"/>
    </source>
</evidence>
<proteinExistence type="predicted"/>
<reference evidence="7" key="1">
    <citation type="journal article" date="2019" name="Int. J. Syst. Evol. Microbiol.">
        <title>The Global Catalogue of Microorganisms (GCM) 10K type strain sequencing project: providing services to taxonomists for standard genome sequencing and annotation.</title>
        <authorList>
            <consortium name="The Broad Institute Genomics Platform"/>
            <consortium name="The Broad Institute Genome Sequencing Center for Infectious Disease"/>
            <person name="Wu L."/>
            <person name="Ma J."/>
        </authorList>
    </citation>
    <scope>NUCLEOTIDE SEQUENCE [LARGE SCALE GENOMIC DNA]</scope>
    <source>
        <strain evidence="7">JCM 17925</strain>
    </source>
</reference>
<name>A0ABP8K8J3_9BACT</name>
<keyword evidence="3" id="KW-0540">Nuclease</keyword>
<dbReference type="Proteomes" id="UP001500936">
    <property type="component" value="Unassembled WGS sequence"/>
</dbReference>
<keyword evidence="4" id="KW-0547">Nucleotide-binding</keyword>
<keyword evidence="5" id="KW-0378">Hydrolase</keyword>
<accession>A0ABP8K8J3</accession>
<evidence type="ECO:0000313" key="6">
    <source>
        <dbReference type="EMBL" id="GAA4401952.1"/>
    </source>
</evidence>
<evidence type="ECO:0000256" key="5">
    <source>
        <dbReference type="ARBA" id="ARBA00022801"/>
    </source>
</evidence>
<keyword evidence="7" id="KW-1185">Reference proteome</keyword>
<evidence type="ECO:0000313" key="7">
    <source>
        <dbReference type="Proteomes" id="UP001500936"/>
    </source>
</evidence>
<dbReference type="RefSeq" id="WP_345265858.1">
    <property type="nucleotide sequence ID" value="NZ_BAABHB010000002.1"/>
</dbReference>